<dbReference type="AlphaFoldDB" id="A0A915JLW4"/>
<dbReference type="WBParaSite" id="nRc.2.0.1.t27098-RA">
    <property type="protein sequence ID" value="nRc.2.0.1.t27098-RA"/>
    <property type="gene ID" value="nRc.2.0.1.g27098"/>
</dbReference>
<protein>
    <submittedName>
        <fullName evidence="2">Uncharacterized protein</fullName>
    </submittedName>
</protein>
<accession>A0A915JLW4</accession>
<keyword evidence="1" id="KW-1185">Reference proteome</keyword>
<name>A0A915JLW4_ROMCU</name>
<evidence type="ECO:0000313" key="1">
    <source>
        <dbReference type="Proteomes" id="UP000887565"/>
    </source>
</evidence>
<dbReference type="Proteomes" id="UP000887565">
    <property type="component" value="Unplaced"/>
</dbReference>
<reference evidence="2" key="1">
    <citation type="submission" date="2022-11" db="UniProtKB">
        <authorList>
            <consortium name="WormBaseParasite"/>
        </authorList>
    </citation>
    <scope>IDENTIFICATION</scope>
</reference>
<proteinExistence type="predicted"/>
<sequence length="311" mass="34796">MGGSYSDLPSRSSDFGYFALTFRRPDKIYLLLAGQDVVRTPSGLYQYCMISLNQNDRLRLIDCPVTVINAVRDSINAHWKLKDETNFQIAHEFKLKGYPWMANDSETVSARFLVAMILEKTASVGFPVLTSLDISRRANDKGVFVLRSIGGQSPLPTSQPSYFCISFNETDKIRLINVPQPVKSVLRNVVGMHWSAGICREQEYFGSYEMKLNGNPWYGMETQDSLAANLVIAELFPYRCLMCIILSTLEENGFSVTCSADVSAKYQSNQNGPGYPLDVHSWFVTQSGCDFQLPAASRPDLQDSDERAASI</sequence>
<dbReference type="OMA" id="HEIVRTY"/>
<dbReference type="PANTHER" id="PTHR38696:SF1">
    <property type="entry name" value="MEDIATOR OF RNA POLYMERASE II TRANSCRIPTION SUBUNIT 13"/>
    <property type="match status" value="1"/>
</dbReference>
<evidence type="ECO:0000313" key="2">
    <source>
        <dbReference type="WBParaSite" id="nRc.2.0.1.t27098-RA"/>
    </source>
</evidence>
<organism evidence="1 2">
    <name type="scientific">Romanomermis culicivorax</name>
    <name type="common">Nematode worm</name>
    <dbReference type="NCBI Taxonomy" id="13658"/>
    <lineage>
        <taxon>Eukaryota</taxon>
        <taxon>Metazoa</taxon>
        <taxon>Ecdysozoa</taxon>
        <taxon>Nematoda</taxon>
        <taxon>Enoplea</taxon>
        <taxon>Dorylaimia</taxon>
        <taxon>Mermithida</taxon>
        <taxon>Mermithoidea</taxon>
        <taxon>Mermithidae</taxon>
        <taxon>Romanomermis</taxon>
    </lineage>
</organism>
<dbReference type="PANTHER" id="PTHR38696">
    <property type="entry name" value="MEDIATOR OF RNA POLYMERASE II TRANSCRIPTION SUBUNIT 13"/>
    <property type="match status" value="1"/>
</dbReference>